<keyword evidence="1" id="KW-0472">Membrane</keyword>
<reference evidence="3 4" key="2">
    <citation type="journal article" date="2012" name="Stand. Genomic Sci.">
        <title>Complete genome sequence of the moderately thermophilic mineral-sulfide-oxidizing firmicute Sulfobacillus acidophilus type strain (NAL(T)).</title>
        <authorList>
            <person name="Anderson I."/>
            <person name="Chertkov O."/>
            <person name="Chen A."/>
            <person name="Saunders E."/>
            <person name="Lapidus A."/>
            <person name="Nolan M."/>
            <person name="Lucas S."/>
            <person name="Hammon N."/>
            <person name="Deshpande S."/>
            <person name="Cheng J.F."/>
            <person name="Han C."/>
            <person name="Tapia R."/>
            <person name="Goodwin L.A."/>
            <person name="Pitluck S."/>
            <person name="Liolios K."/>
            <person name="Pagani I."/>
            <person name="Ivanova N."/>
            <person name="Mikhailova N."/>
            <person name="Pati A."/>
            <person name="Palaniappan K."/>
            <person name="Land M."/>
            <person name="Pan C."/>
            <person name="Rohde M."/>
            <person name="Pukall R."/>
            <person name="Goker M."/>
            <person name="Detter J.C."/>
            <person name="Woyke T."/>
            <person name="Bristow J."/>
            <person name="Eisen J.A."/>
            <person name="Markowitz V."/>
            <person name="Hugenholtz P."/>
            <person name="Kyrpides N.C."/>
            <person name="Klenk H.P."/>
            <person name="Mavromatis K."/>
        </authorList>
    </citation>
    <scope>NUCLEOTIDE SEQUENCE [LARGE SCALE GENOMIC DNA]</scope>
    <source>
        <strain evidence="4">ATCC 700253 / DSM 10332 / NAL</strain>
    </source>
</reference>
<keyword evidence="1" id="KW-1133">Transmembrane helix</keyword>
<dbReference type="Pfam" id="PF04173">
    <property type="entry name" value="DoxD"/>
    <property type="match status" value="1"/>
</dbReference>
<gene>
    <name evidence="3" type="ordered locus">Sulac_0529</name>
</gene>
<feature type="transmembrane region" description="Helical" evidence="1">
    <location>
        <begin position="93"/>
        <end position="112"/>
    </location>
</feature>
<dbReference type="KEGG" id="sap:Sulac_0529"/>
<evidence type="ECO:0000313" key="4">
    <source>
        <dbReference type="Proteomes" id="UP000005439"/>
    </source>
</evidence>
<accession>G8TZA1</accession>
<feature type="domain" description="TQO small subunit DoxD" evidence="2">
    <location>
        <begin position="29"/>
        <end position="175"/>
    </location>
</feature>
<feature type="transmembrane region" description="Helical" evidence="1">
    <location>
        <begin position="119"/>
        <end position="138"/>
    </location>
</feature>
<keyword evidence="4" id="KW-1185">Reference proteome</keyword>
<evidence type="ECO:0000313" key="3">
    <source>
        <dbReference type="EMBL" id="AEW04070.1"/>
    </source>
</evidence>
<proteinExistence type="predicted"/>
<protein>
    <submittedName>
        <fullName evidence="3">TQO small subunit DoxD domain-containing protein</fullName>
    </submittedName>
</protein>
<dbReference type="InterPro" id="IPR007301">
    <property type="entry name" value="DoxD"/>
</dbReference>
<keyword evidence="1" id="KW-0812">Transmembrane</keyword>
<sequence>MVSAKTTEVFATTEDSRAKDVDGWVPSSYLWPLRFIIGFQFFTAWARRYLNAPSKMDWYSKHNIAHKFSTMMPHALPPIQGMIRWLLLHPHWAWDFLIIFSWVEFVVGLFLLTGTLTRLAAFGAAVLSFSMLFGNGWLGTACVDEFQIGSVEGIAAMILMFVGAGGLGVDRWIHKYWDGHLRIGRWDLHLT</sequence>
<organism evidence="3 4">
    <name type="scientific">Sulfobacillus acidophilus (strain ATCC 700253 / DSM 10332 / NAL)</name>
    <dbReference type="NCBI Taxonomy" id="679936"/>
    <lineage>
        <taxon>Bacteria</taxon>
        <taxon>Bacillati</taxon>
        <taxon>Bacillota</taxon>
        <taxon>Clostridia</taxon>
        <taxon>Eubacteriales</taxon>
        <taxon>Clostridiales Family XVII. Incertae Sedis</taxon>
        <taxon>Sulfobacillus</taxon>
    </lineage>
</organism>
<dbReference type="AlphaFoldDB" id="G8TZA1"/>
<dbReference type="STRING" id="679936.Sulac_0529"/>
<evidence type="ECO:0000256" key="1">
    <source>
        <dbReference type="SAM" id="Phobius"/>
    </source>
</evidence>
<dbReference type="Proteomes" id="UP000005439">
    <property type="component" value="Chromosome"/>
</dbReference>
<dbReference type="HOGENOM" id="CLU_1544122_0_0_9"/>
<reference evidence="4" key="1">
    <citation type="submission" date="2011-12" db="EMBL/GenBank/DDBJ databases">
        <title>The complete genome of chromosome of Sulfobacillus acidophilus DSM 10332.</title>
        <authorList>
            <person name="Lucas S."/>
            <person name="Han J."/>
            <person name="Lapidus A."/>
            <person name="Bruce D."/>
            <person name="Goodwin L."/>
            <person name="Pitluck S."/>
            <person name="Peters L."/>
            <person name="Kyrpides N."/>
            <person name="Mavromatis K."/>
            <person name="Ivanova N."/>
            <person name="Mikhailova N."/>
            <person name="Chertkov O."/>
            <person name="Saunders E."/>
            <person name="Detter J.C."/>
            <person name="Tapia R."/>
            <person name="Han C."/>
            <person name="Land M."/>
            <person name="Hauser L."/>
            <person name="Markowitz V."/>
            <person name="Cheng J.-F."/>
            <person name="Hugenholtz P."/>
            <person name="Woyke T."/>
            <person name="Wu D."/>
            <person name="Pukall R."/>
            <person name="Gehrich-Schroeter G."/>
            <person name="Schneider S."/>
            <person name="Klenk H.-P."/>
            <person name="Eisen J.A."/>
        </authorList>
    </citation>
    <scope>NUCLEOTIDE SEQUENCE [LARGE SCALE GENOMIC DNA]</scope>
    <source>
        <strain evidence="4">ATCC 700253 / DSM 10332 / NAL</strain>
    </source>
</reference>
<feature type="transmembrane region" description="Helical" evidence="1">
    <location>
        <begin position="153"/>
        <end position="173"/>
    </location>
</feature>
<dbReference type="EMBL" id="CP003179">
    <property type="protein sequence ID" value="AEW04070.1"/>
    <property type="molecule type" value="Genomic_DNA"/>
</dbReference>
<dbReference type="PATRIC" id="fig|679936.5.peg.554"/>
<evidence type="ECO:0000259" key="2">
    <source>
        <dbReference type="Pfam" id="PF04173"/>
    </source>
</evidence>
<name>G8TZA1_SULAD</name>